<reference evidence="1" key="1">
    <citation type="journal article" date="2023" name="Mol. Ecol. Resour.">
        <title>Chromosome-level genome assembly of a triploid poplar Populus alba 'Berolinensis'.</title>
        <authorList>
            <person name="Chen S."/>
            <person name="Yu Y."/>
            <person name="Wang X."/>
            <person name="Wang S."/>
            <person name="Zhang T."/>
            <person name="Zhou Y."/>
            <person name="He R."/>
            <person name="Meng N."/>
            <person name="Wang Y."/>
            <person name="Liu W."/>
            <person name="Liu Z."/>
            <person name="Liu J."/>
            <person name="Guo Q."/>
            <person name="Huang H."/>
            <person name="Sederoff R.R."/>
            <person name="Wang G."/>
            <person name="Qu G."/>
            <person name="Chen S."/>
        </authorList>
    </citation>
    <scope>NUCLEOTIDE SEQUENCE</scope>
    <source>
        <strain evidence="1">SC-2020</strain>
    </source>
</reference>
<organism evidence="1 2">
    <name type="scientific">Populus alba x Populus x berolinensis</name>
    <dbReference type="NCBI Taxonomy" id="444605"/>
    <lineage>
        <taxon>Eukaryota</taxon>
        <taxon>Viridiplantae</taxon>
        <taxon>Streptophyta</taxon>
        <taxon>Embryophyta</taxon>
        <taxon>Tracheophyta</taxon>
        <taxon>Spermatophyta</taxon>
        <taxon>Magnoliopsida</taxon>
        <taxon>eudicotyledons</taxon>
        <taxon>Gunneridae</taxon>
        <taxon>Pentapetalae</taxon>
        <taxon>rosids</taxon>
        <taxon>fabids</taxon>
        <taxon>Malpighiales</taxon>
        <taxon>Salicaceae</taxon>
        <taxon>Saliceae</taxon>
        <taxon>Populus</taxon>
    </lineage>
</organism>
<keyword evidence="2" id="KW-1185">Reference proteome</keyword>
<evidence type="ECO:0000313" key="2">
    <source>
        <dbReference type="Proteomes" id="UP001164929"/>
    </source>
</evidence>
<evidence type="ECO:0000313" key="1">
    <source>
        <dbReference type="EMBL" id="KAJ6998566.1"/>
    </source>
</evidence>
<protein>
    <submittedName>
        <fullName evidence="1">Uncharacterized protein</fullName>
    </submittedName>
</protein>
<comment type="caution">
    <text evidence="1">The sequence shown here is derived from an EMBL/GenBank/DDBJ whole genome shotgun (WGS) entry which is preliminary data.</text>
</comment>
<accession>A0AAD6W4Q3</accession>
<dbReference type="Proteomes" id="UP001164929">
    <property type="component" value="Chromosome 5"/>
</dbReference>
<gene>
    <name evidence="1" type="ORF">NC653_014667</name>
</gene>
<sequence length="81" mass="9110">MSPPAASFTALLSIYPNRAFAVHIVSNLQLKERASMSQFKLGGLYHALTARRRLRMAKPDYLKTPFPRPCGMGLEYKIPSE</sequence>
<dbReference type="AlphaFoldDB" id="A0AAD6W4Q3"/>
<proteinExistence type="predicted"/>
<name>A0AAD6W4Q3_9ROSI</name>
<dbReference type="EMBL" id="JAQIZT010000005">
    <property type="protein sequence ID" value="KAJ6998566.1"/>
    <property type="molecule type" value="Genomic_DNA"/>
</dbReference>